<evidence type="ECO:0000256" key="2">
    <source>
        <dbReference type="ARBA" id="ARBA00023128"/>
    </source>
</evidence>
<organism evidence="4 5">
    <name type="scientific">Babjeviella inositovora NRRL Y-12698</name>
    <dbReference type="NCBI Taxonomy" id="984486"/>
    <lineage>
        <taxon>Eukaryota</taxon>
        <taxon>Fungi</taxon>
        <taxon>Dikarya</taxon>
        <taxon>Ascomycota</taxon>
        <taxon>Saccharomycotina</taxon>
        <taxon>Pichiomycetes</taxon>
        <taxon>Serinales incertae sedis</taxon>
        <taxon>Babjeviella</taxon>
    </lineage>
</organism>
<dbReference type="SMART" id="SM00916">
    <property type="entry name" value="L51_S25_CI-B8"/>
    <property type="match status" value="1"/>
</dbReference>
<name>A0A1E3QHX1_9ASCO</name>
<gene>
    <name evidence="4" type="ORF">BABINDRAFT_10194</name>
</gene>
<dbReference type="RefSeq" id="XP_018982614.1">
    <property type="nucleotide sequence ID" value="XM_019126701.1"/>
</dbReference>
<evidence type="ECO:0000313" key="5">
    <source>
        <dbReference type="Proteomes" id="UP000094336"/>
    </source>
</evidence>
<evidence type="ECO:0000259" key="3">
    <source>
        <dbReference type="SMART" id="SM00916"/>
    </source>
</evidence>
<dbReference type="OrthoDB" id="1696305at2759"/>
<protein>
    <recommendedName>
        <fullName evidence="3">Ribosomal protein/NADH dehydrogenase domain-containing protein</fullName>
    </recommendedName>
</protein>
<dbReference type="InterPro" id="IPR007741">
    <property type="entry name" value="Ribosomal_mL43/mS25/NADH_DH"/>
</dbReference>
<evidence type="ECO:0000256" key="1">
    <source>
        <dbReference type="ARBA" id="ARBA00004173"/>
    </source>
</evidence>
<dbReference type="Proteomes" id="UP000094336">
    <property type="component" value="Unassembled WGS sequence"/>
</dbReference>
<dbReference type="GeneID" id="30144555"/>
<dbReference type="GO" id="GO:0005739">
    <property type="term" value="C:mitochondrion"/>
    <property type="evidence" value="ECO:0007669"/>
    <property type="project" value="UniProtKB-SubCell"/>
</dbReference>
<dbReference type="AlphaFoldDB" id="A0A1E3QHX1"/>
<evidence type="ECO:0000313" key="4">
    <source>
        <dbReference type="EMBL" id="ODQ77286.1"/>
    </source>
</evidence>
<comment type="subcellular location">
    <subcellularLocation>
        <location evidence="1">Mitochondrion</location>
    </subcellularLocation>
</comment>
<sequence>MPIPQLIKRVATQAEKLNRIAGVSNPSAAIRINTANVTSFNALMPSNVNLKQIGLKDFWRTYLPVVKFHNPEFPISVQRVHVSGLEQAAKVPAVLTITKASGEKVEIDCLGKSSGSIWNEVLEKLQGSFENVALEEIPTINAHAPGKQLK</sequence>
<keyword evidence="5" id="KW-1185">Reference proteome</keyword>
<proteinExistence type="predicted"/>
<keyword evidence="2" id="KW-0496">Mitochondrion</keyword>
<feature type="domain" description="Ribosomal protein/NADH dehydrogenase" evidence="3">
    <location>
        <begin position="47"/>
        <end position="128"/>
    </location>
</feature>
<accession>A0A1E3QHX1</accession>
<reference evidence="5" key="1">
    <citation type="submission" date="2016-05" db="EMBL/GenBank/DDBJ databases">
        <title>Comparative genomics of biotechnologically important yeasts.</title>
        <authorList>
            <consortium name="DOE Joint Genome Institute"/>
            <person name="Riley R."/>
            <person name="Haridas S."/>
            <person name="Wolfe K.H."/>
            <person name="Lopes M.R."/>
            <person name="Hittinger C.T."/>
            <person name="Goker M."/>
            <person name="Salamov A."/>
            <person name="Wisecaver J."/>
            <person name="Long T.M."/>
            <person name="Aerts A.L."/>
            <person name="Barry K."/>
            <person name="Choi C."/>
            <person name="Clum A."/>
            <person name="Coughlan A.Y."/>
            <person name="Deshpande S."/>
            <person name="Douglass A.P."/>
            <person name="Hanson S.J."/>
            <person name="Klenk H.-P."/>
            <person name="Labutti K."/>
            <person name="Lapidus A."/>
            <person name="Lindquist E."/>
            <person name="Lipzen A."/>
            <person name="Meier-Kolthoff J.P."/>
            <person name="Ohm R.A."/>
            <person name="Otillar R.P."/>
            <person name="Pangilinan J."/>
            <person name="Peng Y."/>
            <person name="Rokas A."/>
            <person name="Rosa C.A."/>
            <person name="Scheuner C."/>
            <person name="Sibirny A.A."/>
            <person name="Slot J.C."/>
            <person name="Stielow J.B."/>
            <person name="Sun H."/>
            <person name="Kurtzman C.P."/>
            <person name="Blackwell M."/>
            <person name="Grigoriev I.V."/>
            <person name="Jeffries T.W."/>
        </authorList>
    </citation>
    <scope>NUCLEOTIDE SEQUENCE [LARGE SCALE GENOMIC DNA]</scope>
    <source>
        <strain evidence="5">NRRL Y-12698</strain>
    </source>
</reference>
<dbReference type="STRING" id="984486.A0A1E3QHX1"/>
<dbReference type="EMBL" id="KV454441">
    <property type="protein sequence ID" value="ODQ77286.1"/>
    <property type="molecule type" value="Genomic_DNA"/>
</dbReference>